<feature type="domain" description="MYND-type" evidence="6">
    <location>
        <begin position="1149"/>
        <end position="1190"/>
    </location>
</feature>
<keyword evidence="2 4" id="KW-0863">Zinc-finger</keyword>
<keyword evidence="3" id="KW-0862">Zinc</keyword>
<dbReference type="PROSITE" id="PS50865">
    <property type="entry name" value="ZF_MYND_2"/>
    <property type="match status" value="1"/>
</dbReference>
<dbReference type="SUPFAM" id="SSF144232">
    <property type="entry name" value="HIT/MYND zinc finger-like"/>
    <property type="match status" value="1"/>
</dbReference>
<dbReference type="Gene3D" id="6.10.140.2220">
    <property type="match status" value="1"/>
</dbReference>
<feature type="region of interest" description="Disordered" evidence="5">
    <location>
        <begin position="694"/>
        <end position="718"/>
    </location>
</feature>
<gene>
    <name evidence="7" type="ORF">GSI_10215</name>
</gene>
<sequence>MIMDHVAEPIMWNIFFHMYLDLDSSSTLVSQSQKLAAYDSMDSWRSSGYGAIIKIGTDHTLAELRHHWKLYAAFYHPSKRRRLRVELQAAMDDKLKHEAAIPPKDDFVSIRSSGLLFQHSQTTSLFNDLHHRYWKTGTTFTDDTRLAASTRPNSTFLYSRAGEGFRAMPNTDPIIVFAHDVLFGNAGDRTLTVEDLVESAQSQFRTWCSAFQTATTEKTGGKTTPVVVRFLLGDALAVAHALLDFTDHPAGGRPSHPRATSMVPPWTAFPIELNREEYIGLSAPTRFDAIDTSNISDHLGLLNLFLATAPLLTRASSSVLYTGSLALFSADPTIEFEATLFATLPVVAILMDLAPIDVLSGFSSTYNGHELFTAYYRPDIKPLFRQSFTWKRPSSGDPLAYPDGSTCVPVSFSTHQFAKLLYTIYLDMFRSEDPIHASAINKALNVRNDAEGRALLQGLLLGPCRKTFFALLSFIRDSLQISEEQWSGIMRSFLEMRSENQPHFDKLTDSDVDVQLYLYGLHTVPRLYDVSKPSTASEPGRLSFWPSVPPLICIFLTVPRDAFAKLERAIAGIKGELLLMWLHCVIDHGDDQNVHIFQSVNAAYGIIIDTGTASEPSLTFQEDPEGNKNGADVVFSFVAPSHLFQAGKPPAPTMVRLQVRDDVNTPLILGPGKAATCIFSANVEDTDHVYLLPEPQPLRPGRPSSQDPAHALTRPDETGDIGYQHPVHVELDSTGKNIASLTAKLEITNAAALAVFAGGTMPTVSQCSPCAVQVVLGSRKQIIAFPVPIVGSPSRRKLRIARKSSYIEVVVPVAIPFLEPDGYKVNQFPVVGANGSLVPWNIHRVSLDQLPVLDRANISDAQLECWYGGYLSQPCSRRERIAFDDDLRRDDPLVNVKMTTSRIMMEAAGVGAPPQRVFGLKPNPRKDPDTFLFVDKIRYETASHNMVLDAFVLVLSEDVLSRVKAALPHLAAGPAVMHSPVLGWEREMYLWRRILPALAERCRTTWTHGADCEYRVVQADGSVRWQVPRELSKGLGDSYQGDPLCSCGRGRDVNREGIMGEGAWRVFAPFVTRIALSPLFSVAHVEHLLEPLDSIDSLIDLDNDDEGIPCPGPQAPAPVGAVASKTKTNPDVSGGGADGDSSGKSVLACDKCKKRAAGDVKLLKCARCKTALYCSQACQKGDWKAHKLQCKNMQVN</sequence>
<evidence type="ECO:0000256" key="5">
    <source>
        <dbReference type="SAM" id="MobiDB-lite"/>
    </source>
</evidence>
<dbReference type="GO" id="GO:0008270">
    <property type="term" value="F:zinc ion binding"/>
    <property type="evidence" value="ECO:0007669"/>
    <property type="project" value="UniProtKB-KW"/>
</dbReference>
<dbReference type="InterPro" id="IPR002893">
    <property type="entry name" value="Znf_MYND"/>
</dbReference>
<dbReference type="AlphaFoldDB" id="A0A2G8RZY4"/>
<dbReference type="EMBL" id="AYKW01000034">
    <property type="protein sequence ID" value="PIL27076.1"/>
    <property type="molecule type" value="Genomic_DNA"/>
</dbReference>
<dbReference type="PANTHER" id="PTHR10237:SF14">
    <property type="entry name" value="MYND-TYPE DOMAIN-CONTAINING PROTEIN"/>
    <property type="match status" value="1"/>
</dbReference>
<comment type="caution">
    <text evidence="7">The sequence shown here is derived from an EMBL/GenBank/DDBJ whole genome shotgun (WGS) entry which is preliminary data.</text>
</comment>
<organism evidence="7 8">
    <name type="scientific">Ganoderma sinense ZZ0214-1</name>
    <dbReference type="NCBI Taxonomy" id="1077348"/>
    <lineage>
        <taxon>Eukaryota</taxon>
        <taxon>Fungi</taxon>
        <taxon>Dikarya</taxon>
        <taxon>Basidiomycota</taxon>
        <taxon>Agaricomycotina</taxon>
        <taxon>Agaricomycetes</taxon>
        <taxon>Polyporales</taxon>
        <taxon>Polyporaceae</taxon>
        <taxon>Ganoderma</taxon>
    </lineage>
</organism>
<evidence type="ECO:0000256" key="4">
    <source>
        <dbReference type="PROSITE-ProRule" id="PRU00134"/>
    </source>
</evidence>
<dbReference type="Proteomes" id="UP000230002">
    <property type="component" value="Unassembled WGS sequence"/>
</dbReference>
<evidence type="ECO:0000259" key="6">
    <source>
        <dbReference type="PROSITE" id="PS50865"/>
    </source>
</evidence>
<evidence type="ECO:0000313" key="8">
    <source>
        <dbReference type="Proteomes" id="UP000230002"/>
    </source>
</evidence>
<reference evidence="7 8" key="1">
    <citation type="journal article" date="2015" name="Sci. Rep.">
        <title>Chromosome-level genome map provides insights into diverse defense mechanisms in the medicinal fungus Ganoderma sinense.</title>
        <authorList>
            <person name="Zhu Y."/>
            <person name="Xu J."/>
            <person name="Sun C."/>
            <person name="Zhou S."/>
            <person name="Xu H."/>
            <person name="Nelson D.R."/>
            <person name="Qian J."/>
            <person name="Song J."/>
            <person name="Luo H."/>
            <person name="Xiang L."/>
            <person name="Li Y."/>
            <person name="Xu Z."/>
            <person name="Ji A."/>
            <person name="Wang L."/>
            <person name="Lu S."/>
            <person name="Hayward A."/>
            <person name="Sun W."/>
            <person name="Li X."/>
            <person name="Schwartz D.C."/>
            <person name="Wang Y."/>
            <person name="Chen S."/>
        </authorList>
    </citation>
    <scope>NUCLEOTIDE SEQUENCE [LARGE SCALE GENOMIC DNA]</scope>
    <source>
        <strain evidence="7 8">ZZ0214-1</strain>
    </source>
</reference>
<evidence type="ECO:0000313" key="7">
    <source>
        <dbReference type="EMBL" id="PIL27076.1"/>
    </source>
</evidence>
<evidence type="ECO:0000256" key="3">
    <source>
        <dbReference type="ARBA" id="ARBA00022833"/>
    </source>
</evidence>
<dbReference type="PANTHER" id="PTHR10237">
    <property type="entry name" value="DEFORMED EPIDERMAL AUTOREGULATORY FACTOR 1 HOMOLOG SUPPRESSIN"/>
    <property type="match status" value="1"/>
</dbReference>
<dbReference type="Pfam" id="PF01753">
    <property type="entry name" value="zf-MYND"/>
    <property type="match status" value="1"/>
</dbReference>
<keyword evidence="8" id="KW-1185">Reference proteome</keyword>
<protein>
    <recommendedName>
        <fullName evidence="6">MYND-type domain-containing protein</fullName>
    </recommendedName>
</protein>
<feature type="region of interest" description="Disordered" evidence="5">
    <location>
        <begin position="1106"/>
        <end position="1145"/>
    </location>
</feature>
<dbReference type="GO" id="GO:0005634">
    <property type="term" value="C:nucleus"/>
    <property type="evidence" value="ECO:0007669"/>
    <property type="project" value="TreeGrafter"/>
</dbReference>
<keyword evidence="1" id="KW-0479">Metal-binding</keyword>
<dbReference type="PROSITE" id="PS01360">
    <property type="entry name" value="ZF_MYND_1"/>
    <property type="match status" value="1"/>
</dbReference>
<dbReference type="InterPro" id="IPR024119">
    <property type="entry name" value="TF_DEAF-1"/>
</dbReference>
<dbReference type="GO" id="GO:0000981">
    <property type="term" value="F:DNA-binding transcription factor activity, RNA polymerase II-specific"/>
    <property type="evidence" value="ECO:0007669"/>
    <property type="project" value="TreeGrafter"/>
</dbReference>
<evidence type="ECO:0000256" key="1">
    <source>
        <dbReference type="ARBA" id="ARBA00022723"/>
    </source>
</evidence>
<evidence type="ECO:0000256" key="2">
    <source>
        <dbReference type="ARBA" id="ARBA00022771"/>
    </source>
</evidence>
<dbReference type="OrthoDB" id="432970at2759"/>
<proteinExistence type="predicted"/>
<dbReference type="STRING" id="1077348.A0A2G8RZY4"/>
<accession>A0A2G8RZY4</accession>
<name>A0A2G8RZY4_9APHY</name>